<dbReference type="EMBL" id="JACIFH010000001">
    <property type="protein sequence ID" value="MBB4140502.1"/>
    <property type="molecule type" value="Genomic_DNA"/>
</dbReference>
<dbReference type="CDD" id="cd17321">
    <property type="entry name" value="MFS_MMR_MDR_like"/>
    <property type="match status" value="1"/>
</dbReference>
<keyword evidence="4" id="KW-1003">Cell membrane</keyword>
<reference evidence="11 12" key="1">
    <citation type="submission" date="2020-08" db="EMBL/GenBank/DDBJ databases">
        <title>Sequencing the genomes of 1000 actinobacteria strains.</title>
        <authorList>
            <person name="Klenk H.-P."/>
        </authorList>
    </citation>
    <scope>NUCLEOTIDE SEQUENCE [LARGE SCALE GENOMIC DNA]</scope>
    <source>
        <strain evidence="11 12">DSM 19600</strain>
    </source>
</reference>
<feature type="transmembrane region" description="Helical" evidence="9">
    <location>
        <begin position="145"/>
        <end position="163"/>
    </location>
</feature>
<feature type="transmembrane region" description="Helical" evidence="9">
    <location>
        <begin position="408"/>
        <end position="429"/>
    </location>
</feature>
<keyword evidence="3" id="KW-0813">Transport</keyword>
<dbReference type="Proteomes" id="UP000549113">
    <property type="component" value="Unassembled WGS sequence"/>
</dbReference>
<dbReference type="InterPro" id="IPR036259">
    <property type="entry name" value="MFS_trans_sf"/>
</dbReference>
<evidence type="ECO:0000313" key="11">
    <source>
        <dbReference type="EMBL" id="MBB4140502.1"/>
    </source>
</evidence>
<evidence type="ECO:0000256" key="7">
    <source>
        <dbReference type="ARBA" id="ARBA00023136"/>
    </source>
</evidence>
<feature type="transmembrane region" description="Helical" evidence="9">
    <location>
        <begin position="18"/>
        <end position="37"/>
    </location>
</feature>
<feature type="transmembrane region" description="Helical" evidence="9">
    <location>
        <begin position="207"/>
        <end position="224"/>
    </location>
</feature>
<dbReference type="AlphaFoldDB" id="A0AA40SQQ3"/>
<gene>
    <name evidence="11" type="ORF">BKA10_002296</name>
</gene>
<feature type="transmembrane region" description="Helical" evidence="9">
    <location>
        <begin position="57"/>
        <end position="75"/>
    </location>
</feature>
<feature type="transmembrane region" description="Helical" evidence="9">
    <location>
        <begin position="344"/>
        <end position="361"/>
    </location>
</feature>
<dbReference type="Gene3D" id="1.20.1250.20">
    <property type="entry name" value="MFS general substrate transporter like domains"/>
    <property type="match status" value="1"/>
</dbReference>
<dbReference type="InterPro" id="IPR020846">
    <property type="entry name" value="MFS_dom"/>
</dbReference>
<name>A0AA40SQQ3_9MICO</name>
<keyword evidence="12" id="KW-1185">Reference proteome</keyword>
<feature type="region of interest" description="Disordered" evidence="8">
    <location>
        <begin position="488"/>
        <end position="508"/>
    </location>
</feature>
<evidence type="ECO:0000256" key="9">
    <source>
        <dbReference type="SAM" id="Phobius"/>
    </source>
</evidence>
<protein>
    <submittedName>
        <fullName evidence="11">EmrB/QacA subfamily drug resistance transporter</fullName>
    </submittedName>
</protein>
<feature type="compositionally biased region" description="Basic and acidic residues" evidence="8">
    <location>
        <begin position="488"/>
        <end position="501"/>
    </location>
</feature>
<feature type="domain" description="Major facilitator superfamily (MFS) profile" evidence="10">
    <location>
        <begin position="18"/>
        <end position="490"/>
    </location>
</feature>
<evidence type="ECO:0000256" key="4">
    <source>
        <dbReference type="ARBA" id="ARBA00022475"/>
    </source>
</evidence>
<feature type="transmembrane region" description="Helical" evidence="9">
    <location>
        <begin position="315"/>
        <end position="332"/>
    </location>
</feature>
<keyword evidence="5 9" id="KW-0812">Transmembrane</keyword>
<feature type="transmembrane region" description="Helical" evidence="9">
    <location>
        <begin position="367"/>
        <end position="387"/>
    </location>
</feature>
<organism evidence="11 12">
    <name type="scientific">Microbacterium invictum</name>
    <dbReference type="NCBI Taxonomy" id="515415"/>
    <lineage>
        <taxon>Bacteria</taxon>
        <taxon>Bacillati</taxon>
        <taxon>Actinomycetota</taxon>
        <taxon>Actinomycetes</taxon>
        <taxon>Micrococcales</taxon>
        <taxon>Microbacteriaceae</taxon>
        <taxon>Microbacterium</taxon>
    </lineage>
</organism>
<feature type="transmembrane region" description="Helical" evidence="9">
    <location>
        <begin position="236"/>
        <end position="257"/>
    </location>
</feature>
<dbReference type="FunFam" id="1.20.1720.10:FF:000021">
    <property type="entry name" value="Drug resistance transporter, EmrB/QacA subfamily"/>
    <property type="match status" value="1"/>
</dbReference>
<dbReference type="GO" id="GO:0005886">
    <property type="term" value="C:plasma membrane"/>
    <property type="evidence" value="ECO:0007669"/>
    <property type="project" value="UniProtKB-SubCell"/>
</dbReference>
<evidence type="ECO:0000256" key="2">
    <source>
        <dbReference type="ARBA" id="ARBA00008537"/>
    </source>
</evidence>
<evidence type="ECO:0000259" key="10">
    <source>
        <dbReference type="PROSITE" id="PS50850"/>
    </source>
</evidence>
<feature type="transmembrane region" description="Helical" evidence="9">
    <location>
        <begin position="278"/>
        <end position="303"/>
    </location>
</feature>
<feature type="transmembrane region" description="Helical" evidence="9">
    <location>
        <begin position="87"/>
        <end position="106"/>
    </location>
</feature>
<feature type="transmembrane region" description="Helical" evidence="9">
    <location>
        <begin position="112"/>
        <end position="133"/>
    </location>
</feature>
<evidence type="ECO:0000313" key="12">
    <source>
        <dbReference type="Proteomes" id="UP000549113"/>
    </source>
</evidence>
<proteinExistence type="inferred from homology"/>
<evidence type="ECO:0000256" key="3">
    <source>
        <dbReference type="ARBA" id="ARBA00022448"/>
    </source>
</evidence>
<evidence type="ECO:0000256" key="1">
    <source>
        <dbReference type="ARBA" id="ARBA00004651"/>
    </source>
</evidence>
<comment type="subcellular location">
    <subcellularLocation>
        <location evidence="1">Cell membrane</location>
        <topology evidence="1">Multi-pass membrane protein</topology>
    </subcellularLocation>
</comment>
<feature type="transmembrane region" description="Helical" evidence="9">
    <location>
        <begin position="463"/>
        <end position="485"/>
    </location>
</feature>
<dbReference type="PANTHER" id="PTHR42718:SF42">
    <property type="entry name" value="EXPORT PROTEIN"/>
    <property type="match status" value="1"/>
</dbReference>
<accession>A0AA40SQQ3</accession>
<dbReference type="PRINTS" id="PR01036">
    <property type="entry name" value="TCRTETB"/>
</dbReference>
<dbReference type="Gene3D" id="1.20.1720.10">
    <property type="entry name" value="Multidrug resistance protein D"/>
    <property type="match status" value="1"/>
</dbReference>
<dbReference type="GO" id="GO:0022857">
    <property type="term" value="F:transmembrane transporter activity"/>
    <property type="evidence" value="ECO:0007669"/>
    <property type="project" value="InterPro"/>
</dbReference>
<keyword evidence="7 9" id="KW-0472">Membrane</keyword>
<dbReference type="PANTHER" id="PTHR42718">
    <property type="entry name" value="MAJOR FACILITATOR SUPERFAMILY MULTIDRUG TRANSPORTER MFSC"/>
    <property type="match status" value="1"/>
</dbReference>
<dbReference type="InterPro" id="IPR011701">
    <property type="entry name" value="MFS"/>
</dbReference>
<comment type="caution">
    <text evidence="11">The sequence shown here is derived from an EMBL/GenBank/DDBJ whole genome shotgun (WGS) entry which is preliminary data.</text>
</comment>
<dbReference type="Pfam" id="PF07690">
    <property type="entry name" value="MFS_1"/>
    <property type="match status" value="1"/>
</dbReference>
<dbReference type="InterPro" id="IPR004638">
    <property type="entry name" value="EmrB-like"/>
</dbReference>
<evidence type="ECO:0000256" key="6">
    <source>
        <dbReference type="ARBA" id="ARBA00022989"/>
    </source>
</evidence>
<dbReference type="PROSITE" id="PS50850">
    <property type="entry name" value="MFS"/>
    <property type="match status" value="1"/>
</dbReference>
<dbReference type="NCBIfam" id="TIGR00711">
    <property type="entry name" value="efflux_EmrB"/>
    <property type="match status" value="1"/>
</dbReference>
<feature type="transmembrane region" description="Helical" evidence="9">
    <location>
        <begin position="175"/>
        <end position="195"/>
    </location>
</feature>
<comment type="similarity">
    <text evidence="2">Belongs to the major facilitator superfamily. EmrB family.</text>
</comment>
<sequence length="508" mass="53537">MNTTPATGPAVQRNPWPALWALVIGFFMILVDTTIVSVANPAIKAALDPGTNNLDNVIWVTSAYLLAYAVPLLITGRLGDRFGPKNIYLIGLAVFTLASLGCGLSPTLGTLIAMRAVQGLGASMMTPQTMAVITRTFPPNRRGAAMGLWGSTSGVAMLVGPLAGGLLVDGLGWEWIFFVNLPVGIIAFVMAWILVPKLETHPHRFDVVGVFLSAIALFLIVFGLQEAEHYDWGVIWGPISVPVLIGAGVVVLGVFVWQQFRTRSEALVPMELFRSRNFSAASVGVAAVGFTAASMALPLMFFLQLARGLTPTESALILIPMAVCVGVLSPLVGRLQDRVDARWLLVPGMLLVSGSLVWYALVMNMDVPIWALLLPSALMGIGQSGMWGPMAATATRSLTPRQAGAGSGVYNTMRTVGSVVGSAAIAAVMQGRLEANLPGLDDAANGIGGGTLPEQIAEPFSTAMAQATLLPAAVILVGVAASLFMRDPKPKQDERSTRSVEEQAPQLG</sequence>
<keyword evidence="6 9" id="KW-1133">Transmembrane helix</keyword>
<dbReference type="RefSeq" id="WP_183500026.1">
    <property type="nucleotide sequence ID" value="NZ_BAABCO010000004.1"/>
</dbReference>
<evidence type="ECO:0000256" key="5">
    <source>
        <dbReference type="ARBA" id="ARBA00022692"/>
    </source>
</evidence>
<evidence type="ECO:0000256" key="8">
    <source>
        <dbReference type="SAM" id="MobiDB-lite"/>
    </source>
</evidence>
<dbReference type="SUPFAM" id="SSF103473">
    <property type="entry name" value="MFS general substrate transporter"/>
    <property type="match status" value="1"/>
</dbReference>